<evidence type="ECO:0000313" key="3">
    <source>
        <dbReference type="EMBL" id="RZF36361.1"/>
    </source>
</evidence>
<dbReference type="InParanoid" id="A0A482WT66"/>
<organism evidence="3 4">
    <name type="scientific">Laodelphax striatellus</name>
    <name type="common">Small brown planthopper</name>
    <name type="synonym">Delphax striatella</name>
    <dbReference type="NCBI Taxonomy" id="195883"/>
    <lineage>
        <taxon>Eukaryota</taxon>
        <taxon>Metazoa</taxon>
        <taxon>Ecdysozoa</taxon>
        <taxon>Arthropoda</taxon>
        <taxon>Hexapoda</taxon>
        <taxon>Insecta</taxon>
        <taxon>Pterygota</taxon>
        <taxon>Neoptera</taxon>
        <taxon>Paraneoptera</taxon>
        <taxon>Hemiptera</taxon>
        <taxon>Auchenorrhyncha</taxon>
        <taxon>Fulgoroidea</taxon>
        <taxon>Delphacidae</taxon>
        <taxon>Criomorphinae</taxon>
        <taxon>Laodelphax</taxon>
    </lineage>
</organism>
<keyword evidence="2" id="KW-0732">Signal</keyword>
<gene>
    <name evidence="3" type="ORF">LSTR_LSTR010402</name>
</gene>
<evidence type="ECO:0000256" key="2">
    <source>
        <dbReference type="SAM" id="SignalP"/>
    </source>
</evidence>
<protein>
    <recommendedName>
        <fullName evidence="5">Secreted protein</fullName>
    </recommendedName>
</protein>
<sequence length="109" mass="12402">MKIASLLLFRWLLGSDCKMEMNSTKINATGDKPETDRRERESVRVRKKGCERQSRSLPGICVPSARNSWGRRQPTSTCKRGDQVPNEVRLLRGKLPKSNFIPDGEESDL</sequence>
<feature type="chain" id="PRO_5019843780" description="Secreted protein" evidence="2">
    <location>
        <begin position="18"/>
        <end position="109"/>
    </location>
</feature>
<feature type="signal peptide" evidence="2">
    <location>
        <begin position="1"/>
        <end position="17"/>
    </location>
</feature>
<dbReference type="EMBL" id="QKKF02026463">
    <property type="protein sequence ID" value="RZF36361.1"/>
    <property type="molecule type" value="Genomic_DNA"/>
</dbReference>
<keyword evidence="4" id="KW-1185">Reference proteome</keyword>
<comment type="caution">
    <text evidence="3">The sequence shown here is derived from an EMBL/GenBank/DDBJ whole genome shotgun (WGS) entry which is preliminary data.</text>
</comment>
<proteinExistence type="predicted"/>
<feature type="compositionally biased region" description="Basic and acidic residues" evidence="1">
    <location>
        <begin position="31"/>
        <end position="54"/>
    </location>
</feature>
<dbReference type="AlphaFoldDB" id="A0A482WT66"/>
<name>A0A482WT66_LAOST</name>
<evidence type="ECO:0000256" key="1">
    <source>
        <dbReference type="SAM" id="MobiDB-lite"/>
    </source>
</evidence>
<accession>A0A482WT66</accession>
<reference evidence="3 4" key="1">
    <citation type="journal article" date="2017" name="Gigascience">
        <title>Genome sequence of the small brown planthopper, Laodelphax striatellus.</title>
        <authorList>
            <person name="Zhu J."/>
            <person name="Jiang F."/>
            <person name="Wang X."/>
            <person name="Yang P."/>
            <person name="Bao Y."/>
            <person name="Zhao W."/>
            <person name="Wang W."/>
            <person name="Lu H."/>
            <person name="Wang Q."/>
            <person name="Cui N."/>
            <person name="Li J."/>
            <person name="Chen X."/>
            <person name="Luo L."/>
            <person name="Yu J."/>
            <person name="Kang L."/>
            <person name="Cui F."/>
        </authorList>
    </citation>
    <scope>NUCLEOTIDE SEQUENCE [LARGE SCALE GENOMIC DNA]</scope>
    <source>
        <strain evidence="3">Lst14</strain>
    </source>
</reference>
<evidence type="ECO:0000313" key="4">
    <source>
        <dbReference type="Proteomes" id="UP000291343"/>
    </source>
</evidence>
<evidence type="ECO:0008006" key="5">
    <source>
        <dbReference type="Google" id="ProtNLM"/>
    </source>
</evidence>
<dbReference type="Proteomes" id="UP000291343">
    <property type="component" value="Unassembled WGS sequence"/>
</dbReference>
<feature type="region of interest" description="Disordered" evidence="1">
    <location>
        <begin position="23"/>
        <end position="109"/>
    </location>
</feature>